<evidence type="ECO:0000256" key="1">
    <source>
        <dbReference type="SAM" id="Phobius"/>
    </source>
</evidence>
<organism evidence="2 3">
    <name type="scientific">Oncorhynchus mykiss</name>
    <name type="common">Rainbow trout</name>
    <name type="synonym">Salmo gairdneri</name>
    <dbReference type="NCBI Taxonomy" id="8022"/>
    <lineage>
        <taxon>Eukaryota</taxon>
        <taxon>Metazoa</taxon>
        <taxon>Chordata</taxon>
        <taxon>Craniata</taxon>
        <taxon>Vertebrata</taxon>
        <taxon>Euteleostomi</taxon>
        <taxon>Actinopterygii</taxon>
        <taxon>Neopterygii</taxon>
        <taxon>Teleostei</taxon>
        <taxon>Protacanthopterygii</taxon>
        <taxon>Salmoniformes</taxon>
        <taxon>Salmonidae</taxon>
        <taxon>Salmoninae</taxon>
        <taxon>Oncorhynchus</taxon>
    </lineage>
</organism>
<feature type="transmembrane region" description="Helical" evidence="1">
    <location>
        <begin position="6"/>
        <end position="25"/>
    </location>
</feature>
<proteinExistence type="predicted"/>
<keyword evidence="1" id="KW-1133">Transmembrane helix</keyword>
<dbReference type="Proteomes" id="UP000694395">
    <property type="component" value="Chromosome 18"/>
</dbReference>
<reference evidence="2" key="1">
    <citation type="submission" date="2020-07" db="EMBL/GenBank/DDBJ databases">
        <title>A long reads based de novo assembly of the rainbow trout Arlee double haploid line genome.</title>
        <authorList>
            <person name="Gao G."/>
            <person name="Palti Y."/>
        </authorList>
    </citation>
    <scope>NUCLEOTIDE SEQUENCE [LARGE SCALE GENOMIC DNA]</scope>
</reference>
<protein>
    <submittedName>
        <fullName evidence="2">Uncharacterized protein</fullName>
    </submittedName>
</protein>
<evidence type="ECO:0000313" key="2">
    <source>
        <dbReference type="Ensembl" id="ENSOMYP00000052479.1"/>
    </source>
</evidence>
<accession>A0A8C7RHG1</accession>
<keyword evidence="3" id="KW-1185">Reference proteome</keyword>
<keyword evidence="1" id="KW-0472">Membrane</keyword>
<reference evidence="2" key="2">
    <citation type="submission" date="2025-08" db="UniProtKB">
        <authorList>
            <consortium name="Ensembl"/>
        </authorList>
    </citation>
    <scope>IDENTIFICATION</scope>
</reference>
<dbReference type="Ensembl" id="ENSOMYT00000057080.2">
    <property type="protein sequence ID" value="ENSOMYP00000052479.1"/>
    <property type="gene ID" value="ENSOMYG00000024018.2"/>
</dbReference>
<name>A0A8C7RHG1_ONCMY</name>
<dbReference type="AlphaFoldDB" id="A0A8C7RHG1"/>
<evidence type="ECO:0000313" key="3">
    <source>
        <dbReference type="Proteomes" id="UP000694395"/>
    </source>
</evidence>
<reference evidence="2" key="3">
    <citation type="submission" date="2025-09" db="UniProtKB">
        <authorList>
            <consortium name="Ensembl"/>
        </authorList>
    </citation>
    <scope>IDENTIFICATION</scope>
</reference>
<keyword evidence="1" id="KW-0812">Transmembrane</keyword>
<sequence length="68" mass="7743">MKTIVPWGFNCIIAVFLIDLMLIVCNNSSVIVLHKACIRSTFGKYSEPMTSPSSIYTQYPIMTKEFCF</sequence>